<feature type="compositionally biased region" description="Acidic residues" evidence="1">
    <location>
        <begin position="47"/>
        <end position="57"/>
    </location>
</feature>
<gene>
    <name evidence="3" type="ORF">SCF082_LOCUS42929</name>
</gene>
<reference evidence="3 4" key="1">
    <citation type="submission" date="2024-02" db="EMBL/GenBank/DDBJ databases">
        <authorList>
            <person name="Chen Y."/>
            <person name="Shah S."/>
            <person name="Dougan E. K."/>
            <person name="Thang M."/>
            <person name="Chan C."/>
        </authorList>
    </citation>
    <scope>NUCLEOTIDE SEQUENCE [LARGE SCALE GENOMIC DNA]</scope>
</reference>
<accession>A0ABP0QS66</accession>
<feature type="region of interest" description="Disordered" evidence="1">
    <location>
        <begin position="1"/>
        <end position="61"/>
    </location>
</feature>
<proteinExistence type="predicted"/>
<comment type="caution">
    <text evidence="3">The sequence shown here is derived from an EMBL/GenBank/DDBJ whole genome shotgun (WGS) entry which is preliminary data.</text>
</comment>
<evidence type="ECO:0000259" key="2">
    <source>
        <dbReference type="Pfam" id="PF08588"/>
    </source>
</evidence>
<evidence type="ECO:0000313" key="3">
    <source>
        <dbReference type="EMBL" id="CAK9091110.1"/>
    </source>
</evidence>
<evidence type="ECO:0000313" key="4">
    <source>
        <dbReference type="Proteomes" id="UP001642464"/>
    </source>
</evidence>
<dbReference type="EMBL" id="CAXAMM010040099">
    <property type="protein sequence ID" value="CAK9091110.1"/>
    <property type="molecule type" value="Genomic_DNA"/>
</dbReference>
<dbReference type="InterPro" id="IPR013897">
    <property type="entry name" value="Duc1"/>
</dbReference>
<sequence length="384" mass="44340">MLQLEEEEEEGPAVVAREDQKLGVEEEGVEEVRRKARLDGAHGAALEEVDQEEELQEQELRGRGAKESSWFGWLVSHTDWEEEEILLEVADTYEDDVSVTSGKKRNARVHHFSCPRTLPHPQVWPTRPLLLRESRVHLGWDDLSSGKPLPTGGEVCEFETALFKGRMMFRMHTLEAAASYFEGKARLSSVVITGQFKEQLPFSEVQTGQEFCKPVRQPPSLITNAVVRFFRTLAPLLQVHVGQQTYFLSPMAQTVQTMHISDSEVELRPDTVVEENFGDTELGRPMTAIQRKKYLSKKSNLDQFAYDPSRHYTFDFYNDKLDMQDFHLRALGQRFDIQKYLKGQPLRILSRVSREGDPSDMYLWNFELWHEKVVPFLRPASPRE</sequence>
<organism evidence="3 4">
    <name type="scientific">Durusdinium trenchii</name>
    <dbReference type="NCBI Taxonomy" id="1381693"/>
    <lineage>
        <taxon>Eukaryota</taxon>
        <taxon>Sar</taxon>
        <taxon>Alveolata</taxon>
        <taxon>Dinophyceae</taxon>
        <taxon>Suessiales</taxon>
        <taxon>Symbiodiniaceae</taxon>
        <taxon>Durusdinium</taxon>
    </lineage>
</organism>
<keyword evidence="4" id="KW-1185">Reference proteome</keyword>
<dbReference type="PANTHER" id="PTHR34826:SF2">
    <property type="entry name" value="UPF0590 PROTEIN C409.17C"/>
    <property type="match status" value="1"/>
</dbReference>
<feature type="domain" description="Domain of unknown function at the cortex 1" evidence="2">
    <location>
        <begin position="142"/>
        <end position="369"/>
    </location>
</feature>
<name>A0ABP0QS66_9DINO</name>
<dbReference type="Pfam" id="PF08588">
    <property type="entry name" value="Duc1"/>
    <property type="match status" value="1"/>
</dbReference>
<evidence type="ECO:0000256" key="1">
    <source>
        <dbReference type="SAM" id="MobiDB-lite"/>
    </source>
</evidence>
<protein>
    <recommendedName>
        <fullName evidence="2">Domain of unknown function at the cortex 1 domain-containing protein</fullName>
    </recommendedName>
</protein>
<dbReference type="Proteomes" id="UP001642464">
    <property type="component" value="Unassembled WGS sequence"/>
</dbReference>
<feature type="compositionally biased region" description="Basic and acidic residues" evidence="1">
    <location>
        <begin position="16"/>
        <end position="40"/>
    </location>
</feature>
<feature type="compositionally biased region" description="Acidic residues" evidence="1">
    <location>
        <begin position="1"/>
        <end position="11"/>
    </location>
</feature>
<dbReference type="PANTHER" id="PTHR34826">
    <property type="entry name" value="UPF0590 PROTEIN C409.17C"/>
    <property type="match status" value="1"/>
</dbReference>